<dbReference type="AlphaFoldDB" id="A0A1H3QPZ6"/>
<evidence type="ECO:0000313" key="1">
    <source>
        <dbReference type="EMBL" id="SDZ15457.1"/>
    </source>
</evidence>
<gene>
    <name evidence="1" type="ORF">SAMN05216554_2671</name>
</gene>
<reference evidence="1 2" key="1">
    <citation type="submission" date="2016-10" db="EMBL/GenBank/DDBJ databases">
        <authorList>
            <person name="de Groot N.N."/>
        </authorList>
    </citation>
    <scope>NUCLEOTIDE SEQUENCE [LARGE SCALE GENOMIC DNA]</scope>
    <source>
        <strain evidence="1 2">CGMCC 4.3491</strain>
    </source>
</reference>
<keyword evidence="2" id="KW-1185">Reference proteome</keyword>
<accession>A0A1H3QPZ6</accession>
<evidence type="ECO:0000313" key="2">
    <source>
        <dbReference type="Proteomes" id="UP000198891"/>
    </source>
</evidence>
<sequence>MGDGAPSRAIADVDGFNLYNGIHDAYDRRYLWLDLVKLFEALRPRNELIRVKYFTAILIDDPETQKRQAEYIAALKAAHPGRVDVVVRATTHMVRTIFRRSGFRTSFAMNADGCVDPRLLR</sequence>
<organism evidence="1 2">
    <name type="scientific">Herbiconiux ginsengi</name>
    <dbReference type="NCBI Taxonomy" id="381665"/>
    <lineage>
        <taxon>Bacteria</taxon>
        <taxon>Bacillati</taxon>
        <taxon>Actinomycetota</taxon>
        <taxon>Actinomycetes</taxon>
        <taxon>Micrococcales</taxon>
        <taxon>Microbacteriaceae</taxon>
        <taxon>Herbiconiux</taxon>
    </lineage>
</organism>
<name>A0A1H3QPZ6_9MICO</name>
<protein>
    <recommendedName>
        <fullName evidence="3">NYN domain-containing protein</fullName>
    </recommendedName>
</protein>
<proteinExistence type="predicted"/>
<evidence type="ECO:0008006" key="3">
    <source>
        <dbReference type="Google" id="ProtNLM"/>
    </source>
</evidence>
<dbReference type="Gene3D" id="3.40.50.1010">
    <property type="entry name" value="5'-nuclease"/>
    <property type="match status" value="1"/>
</dbReference>
<dbReference type="Proteomes" id="UP000198891">
    <property type="component" value="Unassembled WGS sequence"/>
</dbReference>
<dbReference type="EMBL" id="FNPZ01000002">
    <property type="protein sequence ID" value="SDZ15457.1"/>
    <property type="molecule type" value="Genomic_DNA"/>
</dbReference>